<reference evidence="1 2" key="1">
    <citation type="submission" date="2015-09" db="EMBL/GenBank/DDBJ databases">
        <title>Draft genome sequence of a Caloramator mitchellensis, a moderate thermophile from the Great Artesian Basin of Australia.</title>
        <authorList>
            <person name="Patel B.K."/>
        </authorList>
    </citation>
    <scope>NUCLEOTIDE SEQUENCE [LARGE SCALE GENOMIC DNA]</scope>
    <source>
        <strain evidence="1 2">VF08</strain>
    </source>
</reference>
<keyword evidence="2" id="KW-1185">Reference proteome</keyword>
<dbReference type="STRING" id="908809.ABG79_00722"/>
<dbReference type="PATRIC" id="fig|908809.3.peg.729"/>
<dbReference type="RefSeq" id="WP_057977201.1">
    <property type="nucleotide sequence ID" value="NZ_LKHP01000003.1"/>
</dbReference>
<accession>A0A0R3JV29</accession>
<dbReference type="Proteomes" id="UP000052015">
    <property type="component" value="Unassembled WGS sequence"/>
</dbReference>
<dbReference type="Gene3D" id="1.20.1260.10">
    <property type="match status" value="1"/>
</dbReference>
<dbReference type="EMBL" id="LKHP01000003">
    <property type="protein sequence ID" value="KRQ87384.1"/>
    <property type="molecule type" value="Genomic_DNA"/>
</dbReference>
<organism evidence="1 2">
    <name type="scientific">Caloramator mitchellensis</name>
    <dbReference type="NCBI Taxonomy" id="908809"/>
    <lineage>
        <taxon>Bacteria</taxon>
        <taxon>Bacillati</taxon>
        <taxon>Bacillota</taxon>
        <taxon>Clostridia</taxon>
        <taxon>Eubacteriales</taxon>
        <taxon>Clostridiaceae</taxon>
        <taxon>Caloramator</taxon>
    </lineage>
</organism>
<dbReference type="InterPro" id="IPR012851">
    <property type="entry name" value="Spore_coat_CotF-like"/>
</dbReference>
<evidence type="ECO:0000313" key="2">
    <source>
        <dbReference type="Proteomes" id="UP000052015"/>
    </source>
</evidence>
<dbReference type="InterPro" id="IPR012347">
    <property type="entry name" value="Ferritin-like"/>
</dbReference>
<dbReference type="Pfam" id="PF07875">
    <property type="entry name" value="Coat_F"/>
    <property type="match status" value="1"/>
</dbReference>
<gene>
    <name evidence="1" type="ORF">ABG79_00722</name>
</gene>
<dbReference type="AlphaFoldDB" id="A0A0R3JV29"/>
<comment type="caution">
    <text evidence="1">The sequence shown here is derived from an EMBL/GenBank/DDBJ whole genome shotgun (WGS) entry which is preliminary data.</text>
</comment>
<dbReference type="OrthoDB" id="1683800at2"/>
<evidence type="ECO:0000313" key="1">
    <source>
        <dbReference type="EMBL" id="KRQ87384.1"/>
    </source>
</evidence>
<proteinExistence type="predicted"/>
<sequence>MLNEKALVNDALSMINSSLTSYSNAIAQCTNAQLRSTLQQIRNSDEQFQWDLYKLAEQKGYYKPARPADTADIQQVKSDLGTF</sequence>
<protein>
    <submittedName>
        <fullName evidence="1">Coat F domain protein</fullName>
    </submittedName>
</protein>
<name>A0A0R3JV29_CALMK</name>